<name>A0A1H8RFS0_9PROT</name>
<evidence type="ECO:0000259" key="2">
    <source>
        <dbReference type="PROSITE" id="PS50112"/>
    </source>
</evidence>
<dbReference type="CDD" id="cd01948">
    <property type="entry name" value="EAL"/>
    <property type="match status" value="1"/>
</dbReference>
<dbReference type="InterPro" id="IPR035965">
    <property type="entry name" value="PAS-like_dom_sf"/>
</dbReference>
<dbReference type="Proteomes" id="UP000198814">
    <property type="component" value="Unassembled WGS sequence"/>
</dbReference>
<accession>A0A1H8RFS0</accession>
<dbReference type="SMART" id="SM00052">
    <property type="entry name" value="EAL"/>
    <property type="match status" value="1"/>
</dbReference>
<proteinExistence type="predicted"/>
<dbReference type="Pfam" id="PF00989">
    <property type="entry name" value="PAS"/>
    <property type="match status" value="1"/>
</dbReference>
<keyword evidence="1" id="KW-0472">Membrane</keyword>
<evidence type="ECO:0000313" key="7">
    <source>
        <dbReference type="Proteomes" id="UP000198814"/>
    </source>
</evidence>
<dbReference type="CDD" id="cd00130">
    <property type="entry name" value="PAS"/>
    <property type="match status" value="1"/>
</dbReference>
<dbReference type="Gene3D" id="3.20.20.450">
    <property type="entry name" value="EAL domain"/>
    <property type="match status" value="1"/>
</dbReference>
<dbReference type="SUPFAM" id="SSF141868">
    <property type="entry name" value="EAL domain-like"/>
    <property type="match status" value="1"/>
</dbReference>
<dbReference type="InterPro" id="IPR000700">
    <property type="entry name" value="PAS-assoc_C"/>
</dbReference>
<dbReference type="InterPro" id="IPR000014">
    <property type="entry name" value="PAS"/>
</dbReference>
<keyword evidence="7" id="KW-1185">Reference proteome</keyword>
<organism evidence="6 7">
    <name type="scientific">Nitrosomonas oligotropha</name>
    <dbReference type="NCBI Taxonomy" id="42354"/>
    <lineage>
        <taxon>Bacteria</taxon>
        <taxon>Pseudomonadati</taxon>
        <taxon>Pseudomonadota</taxon>
        <taxon>Betaproteobacteria</taxon>
        <taxon>Nitrosomonadales</taxon>
        <taxon>Nitrosomonadaceae</taxon>
        <taxon>Nitrosomonas</taxon>
    </lineage>
</organism>
<dbReference type="InterPro" id="IPR001633">
    <property type="entry name" value="EAL_dom"/>
</dbReference>
<dbReference type="NCBIfam" id="TIGR00229">
    <property type="entry name" value="sensory_box"/>
    <property type="match status" value="1"/>
</dbReference>
<sequence length="844" mass="94719">MKNDYRASELNHRTVDSSLQQNNHSTALLAEQVKLLYQQAPKALVVTLITSAALAFIFWNHVAKTWLLGWLVAIYLLTFVRFLLVKSYFRKEPSTAESARWGRQFLIGTLFSGILWGSAGSIFFVSGSATHQLFLAYLLGGMVAGAMASLSSYRGAFLAFSIPVVIPFTYEVMTHDSDVQLAIAFTYLIFVFAMGSISHRLYQTVAESLKFGFDNFDLLKRLIQAKDHQEAINQALQIEIAEKDRSQQALKSVTEQLEQRVAERTHALALANAVLHQEKELFQVTLASIGDAVITTDAGGNVTYLNPIAEIFTGWSNQDSNGLPLQQVFNILDSVNRSAVADPLVCHNGTSGNAQKHHECLLIRKDKQEWIIDYAVAPIQNEQQHVIGTVLTFRDVTEQRKLTQKLAYQAAHDSLTGLLNRKEFETRLGKILAATRKNDSHALLYLDLDQFKIINDTCGHSAGDELLRQVTALLHAKLRTRDTLARLGGDEFGVILEHCPQNEALQVAQALRELVQNFRFQWQGNTFSIGVSIGLFPITHANEGLAYALNAADSACYAAKEQGRNRVHIYQADTAQQKSGEVQWLPRIQQAMIDQRLCLYFQPIQSISSNNGKEKHGEILLRLEDEHGRLVMPGAFLPAAERHDHMLVIDRWVMEHSFKLIKAHAHHQSNVIYTINLSAQVLENADFLDFAVNTIKASKLNPACICFEITEHVALTETNHAVRFVTTLKELGCRFSMDNFSGGLSSLGYLKNIPLDYLKIDGRLIKNMLSDPVDQAMVESINHIGHVMRLKTIAEWVENDQTLQLLENMGIDYAQGYWIAEPYPIDAKSLKFPANDKINHKLDR</sequence>
<protein>
    <submittedName>
        <fullName evidence="6">Diguanylate cyclase/phosphodiesterase with PAS/PAC sensor(S)</fullName>
    </submittedName>
</protein>
<dbReference type="AlphaFoldDB" id="A0A1H8RFS0"/>
<dbReference type="InterPro" id="IPR013767">
    <property type="entry name" value="PAS_fold"/>
</dbReference>
<dbReference type="STRING" id="42354.SAMN05216333_11424"/>
<dbReference type="FunFam" id="3.30.70.270:FF:000001">
    <property type="entry name" value="Diguanylate cyclase domain protein"/>
    <property type="match status" value="1"/>
</dbReference>
<dbReference type="PANTHER" id="PTHR44757:SF4">
    <property type="entry name" value="DIGUANYLATE CYCLASE DGCE-RELATED"/>
    <property type="match status" value="1"/>
</dbReference>
<dbReference type="SUPFAM" id="SSF55785">
    <property type="entry name" value="PYP-like sensor domain (PAS domain)"/>
    <property type="match status" value="1"/>
</dbReference>
<dbReference type="PROSITE" id="PS50883">
    <property type="entry name" value="EAL"/>
    <property type="match status" value="1"/>
</dbReference>
<dbReference type="InterPro" id="IPR043128">
    <property type="entry name" value="Rev_trsase/Diguanyl_cyclase"/>
</dbReference>
<dbReference type="SUPFAM" id="SSF55073">
    <property type="entry name" value="Nucleotide cyclase"/>
    <property type="match status" value="1"/>
</dbReference>
<dbReference type="InterPro" id="IPR001610">
    <property type="entry name" value="PAC"/>
</dbReference>
<feature type="domain" description="PAS" evidence="2">
    <location>
        <begin position="278"/>
        <end position="322"/>
    </location>
</feature>
<feature type="transmembrane region" description="Helical" evidence="1">
    <location>
        <begin position="65"/>
        <end position="84"/>
    </location>
</feature>
<dbReference type="InterPro" id="IPR052155">
    <property type="entry name" value="Biofilm_reg_signaling"/>
</dbReference>
<gene>
    <name evidence="6" type="ORF">SAMN05216333_11424</name>
</gene>
<keyword evidence="1" id="KW-1133">Transmembrane helix</keyword>
<dbReference type="GO" id="GO:0006355">
    <property type="term" value="P:regulation of DNA-templated transcription"/>
    <property type="evidence" value="ECO:0007669"/>
    <property type="project" value="InterPro"/>
</dbReference>
<dbReference type="CDD" id="cd01949">
    <property type="entry name" value="GGDEF"/>
    <property type="match status" value="1"/>
</dbReference>
<dbReference type="Gene3D" id="3.30.70.270">
    <property type="match status" value="1"/>
</dbReference>
<dbReference type="OrthoDB" id="9813903at2"/>
<dbReference type="GO" id="GO:0003824">
    <property type="term" value="F:catalytic activity"/>
    <property type="evidence" value="ECO:0007669"/>
    <property type="project" value="UniProtKB-ARBA"/>
</dbReference>
<evidence type="ECO:0000313" key="6">
    <source>
        <dbReference type="EMBL" id="SEO64994.1"/>
    </source>
</evidence>
<evidence type="ECO:0000259" key="4">
    <source>
        <dbReference type="PROSITE" id="PS50883"/>
    </source>
</evidence>
<dbReference type="Pfam" id="PF00563">
    <property type="entry name" value="EAL"/>
    <property type="match status" value="1"/>
</dbReference>
<feature type="transmembrane region" description="Helical" evidence="1">
    <location>
        <begin position="179"/>
        <end position="202"/>
    </location>
</feature>
<evidence type="ECO:0000259" key="5">
    <source>
        <dbReference type="PROSITE" id="PS50887"/>
    </source>
</evidence>
<evidence type="ECO:0000256" key="1">
    <source>
        <dbReference type="SAM" id="Phobius"/>
    </source>
</evidence>
<dbReference type="PROSITE" id="PS50112">
    <property type="entry name" value="PAS"/>
    <property type="match status" value="1"/>
</dbReference>
<dbReference type="SMART" id="SM00091">
    <property type="entry name" value="PAS"/>
    <property type="match status" value="1"/>
</dbReference>
<dbReference type="InterPro" id="IPR029787">
    <property type="entry name" value="Nucleotide_cyclase"/>
</dbReference>
<reference evidence="7" key="1">
    <citation type="submission" date="2016-10" db="EMBL/GenBank/DDBJ databases">
        <authorList>
            <person name="Varghese N."/>
            <person name="Submissions S."/>
        </authorList>
    </citation>
    <scope>NUCLEOTIDE SEQUENCE [LARGE SCALE GENOMIC DNA]</scope>
    <source>
        <strain evidence="7">Nm76</strain>
    </source>
</reference>
<feature type="transmembrane region" description="Helical" evidence="1">
    <location>
        <begin position="155"/>
        <end position="173"/>
    </location>
</feature>
<feature type="transmembrane region" description="Helical" evidence="1">
    <location>
        <begin position="105"/>
        <end position="125"/>
    </location>
</feature>
<dbReference type="InterPro" id="IPR035919">
    <property type="entry name" value="EAL_sf"/>
</dbReference>
<dbReference type="SMART" id="SM00086">
    <property type="entry name" value="PAC"/>
    <property type="match status" value="1"/>
</dbReference>
<dbReference type="Gene3D" id="3.30.450.20">
    <property type="entry name" value="PAS domain"/>
    <property type="match status" value="1"/>
</dbReference>
<dbReference type="SMART" id="SM00267">
    <property type="entry name" value="GGDEF"/>
    <property type="match status" value="1"/>
</dbReference>
<dbReference type="NCBIfam" id="TIGR00254">
    <property type="entry name" value="GGDEF"/>
    <property type="match status" value="1"/>
</dbReference>
<feature type="domain" description="PAC" evidence="3">
    <location>
        <begin position="356"/>
        <end position="408"/>
    </location>
</feature>
<dbReference type="PROSITE" id="PS50113">
    <property type="entry name" value="PAC"/>
    <property type="match status" value="1"/>
</dbReference>
<dbReference type="PROSITE" id="PS50887">
    <property type="entry name" value="GGDEF"/>
    <property type="match status" value="1"/>
</dbReference>
<dbReference type="EMBL" id="FODO01000014">
    <property type="protein sequence ID" value="SEO64994.1"/>
    <property type="molecule type" value="Genomic_DNA"/>
</dbReference>
<keyword evidence="1" id="KW-0812">Transmembrane</keyword>
<dbReference type="RefSeq" id="WP_090319256.1">
    <property type="nucleotide sequence ID" value="NZ_FNOE01000013.1"/>
</dbReference>
<evidence type="ECO:0000259" key="3">
    <source>
        <dbReference type="PROSITE" id="PS50113"/>
    </source>
</evidence>
<dbReference type="Pfam" id="PF00990">
    <property type="entry name" value="GGDEF"/>
    <property type="match status" value="1"/>
</dbReference>
<feature type="domain" description="GGDEF" evidence="5">
    <location>
        <begin position="439"/>
        <end position="572"/>
    </location>
</feature>
<dbReference type="InterPro" id="IPR000160">
    <property type="entry name" value="GGDEF_dom"/>
</dbReference>
<feature type="transmembrane region" description="Helical" evidence="1">
    <location>
        <begin position="43"/>
        <end position="59"/>
    </location>
</feature>
<feature type="domain" description="EAL" evidence="4">
    <location>
        <begin position="581"/>
        <end position="836"/>
    </location>
</feature>
<dbReference type="PANTHER" id="PTHR44757">
    <property type="entry name" value="DIGUANYLATE CYCLASE DGCP"/>
    <property type="match status" value="1"/>
</dbReference>